<sequence length="75" mass="8433">MKNSHTCPKCGSRDIVRIPDHPSRYASGSNIYTTRYTLLGKVPVIRYVSCGCGYVENWVESPMELVQIHQTYGAP</sequence>
<dbReference type="RefSeq" id="WP_136891022.1">
    <property type="nucleotide sequence ID" value="NZ_CP034413.3"/>
</dbReference>
<dbReference type="EMBL" id="CP034413">
    <property type="protein sequence ID" value="QCI58937.1"/>
    <property type="molecule type" value="Genomic_DNA"/>
</dbReference>
<dbReference type="KEGG" id="obj:EIO64_06580"/>
<protein>
    <submittedName>
        <fullName evidence="1">Uncharacterized protein</fullName>
    </submittedName>
</protein>
<organism evidence="1 2">
    <name type="scientific">Dysosmobacter welbionis</name>
    <dbReference type="NCBI Taxonomy" id="2093857"/>
    <lineage>
        <taxon>Bacteria</taxon>
        <taxon>Bacillati</taxon>
        <taxon>Bacillota</taxon>
        <taxon>Clostridia</taxon>
        <taxon>Eubacteriales</taxon>
        <taxon>Oscillospiraceae</taxon>
        <taxon>Dysosmobacter</taxon>
    </lineage>
</organism>
<proteinExistence type="predicted"/>
<evidence type="ECO:0000313" key="1">
    <source>
        <dbReference type="EMBL" id="QCI58937.1"/>
    </source>
</evidence>
<reference evidence="2" key="1">
    <citation type="submission" date="2018-12" db="EMBL/GenBank/DDBJ databases">
        <title>Dusodibacter welbiota gen. nov., sp. nov., isolated from human faeces and emended description of the Oscillibacter genus.</title>
        <authorList>
            <person name="Le Roy T."/>
            <person name="Van der Smissen P."/>
            <person name="Delzenne N."/>
            <person name="Muccioli G."/>
            <person name="Collet J.F."/>
            <person name="Cani P.D."/>
        </authorList>
    </citation>
    <scope>NUCLEOTIDE SEQUENCE [LARGE SCALE GENOMIC DNA]</scope>
    <source>
        <strain evidence="2">J115</strain>
    </source>
</reference>
<keyword evidence="2" id="KW-1185">Reference proteome</keyword>
<name>A0A4D7AX23_9FIRM</name>
<dbReference type="Proteomes" id="UP000298642">
    <property type="component" value="Chromosome"/>
</dbReference>
<dbReference type="AlphaFoldDB" id="A0A4D7AX23"/>
<gene>
    <name evidence="1" type="ORF">EIO64_06580</name>
</gene>
<evidence type="ECO:0000313" key="2">
    <source>
        <dbReference type="Proteomes" id="UP000298642"/>
    </source>
</evidence>
<accession>A0A4D7AX23</accession>